<comment type="similarity">
    <text evidence="2 6">Belongs to the enhancer of polycomb family.</text>
</comment>
<accession>A0A8J2PM76</accession>
<protein>
    <recommendedName>
        <fullName evidence="6">Enhancer of polycomb-like protein</fullName>
    </recommendedName>
</protein>
<dbReference type="Pfam" id="PF10513">
    <property type="entry name" value="EPL1"/>
    <property type="match status" value="1"/>
</dbReference>
<dbReference type="AlphaFoldDB" id="A0A8J2PM76"/>
<name>A0A8J2PM76_9HEXA</name>
<comment type="subcellular location">
    <subcellularLocation>
        <location evidence="1 6">Nucleus</location>
    </subcellularLocation>
</comment>
<evidence type="ECO:0000256" key="3">
    <source>
        <dbReference type="ARBA" id="ARBA00023015"/>
    </source>
</evidence>
<evidence type="ECO:0000256" key="7">
    <source>
        <dbReference type="SAM" id="MobiDB-lite"/>
    </source>
</evidence>
<keyword evidence="5 6" id="KW-0539">Nucleus</keyword>
<evidence type="ECO:0000256" key="6">
    <source>
        <dbReference type="RuleBase" id="RU361124"/>
    </source>
</evidence>
<dbReference type="OrthoDB" id="435275at2759"/>
<comment type="caution">
    <text evidence="9">The sequence shown here is derived from an EMBL/GenBank/DDBJ whole genome shotgun (WGS) entry which is preliminary data.</text>
</comment>
<evidence type="ECO:0000313" key="9">
    <source>
        <dbReference type="EMBL" id="CAG7826093.1"/>
    </source>
</evidence>
<evidence type="ECO:0000256" key="5">
    <source>
        <dbReference type="ARBA" id="ARBA00023242"/>
    </source>
</evidence>
<feature type="compositionally biased region" description="Low complexity" evidence="7">
    <location>
        <begin position="469"/>
        <end position="484"/>
    </location>
</feature>
<dbReference type="InterPro" id="IPR019542">
    <property type="entry name" value="Enhancer_polycomb-like_N"/>
</dbReference>
<feature type="region of interest" description="Disordered" evidence="7">
    <location>
        <begin position="673"/>
        <end position="741"/>
    </location>
</feature>
<evidence type="ECO:0000256" key="1">
    <source>
        <dbReference type="ARBA" id="ARBA00004123"/>
    </source>
</evidence>
<feature type="compositionally biased region" description="Basic and acidic residues" evidence="7">
    <location>
        <begin position="784"/>
        <end position="810"/>
    </location>
</feature>
<gene>
    <name evidence="9" type="ORF">AFUS01_LOCUS36163</name>
</gene>
<feature type="compositionally biased region" description="Low complexity" evidence="7">
    <location>
        <begin position="826"/>
        <end position="835"/>
    </location>
</feature>
<feature type="region of interest" description="Disordered" evidence="7">
    <location>
        <begin position="310"/>
        <end position="336"/>
    </location>
</feature>
<feature type="compositionally biased region" description="Gly residues" evidence="7">
    <location>
        <begin position="811"/>
        <end position="822"/>
    </location>
</feature>
<evidence type="ECO:0000259" key="8">
    <source>
        <dbReference type="Pfam" id="PF10513"/>
    </source>
</evidence>
<sequence>MSKLSFRARALDASKPLPIYHSDEIPDSADCSLINRAVPQMPTGMEKEEESEHHLQRAICAGSVIPTPEVYELEDLLYYNKLYPEDYKMPRQLIYMQPFTMEADIPDYDMDSEDEVWVNSQAGKLELTPEKFEEMMDRLEKGSGQTVVTLQEAKALIKEDDDLIIAVYDYWLNKRLKTQHPLIPQVRTEARFGVSNHNPYIAFRRRTEKMQTRKNRKNDESSYEKMLKLKRDLTRAVTLLEMVKRREKSKRELLHLTIEVFEKRFQAGDFSGQMMNDALSARPARPAFTPLFQPNSLSWGKDDNLISALTRKEKRHYKKRRHKSSTKTQASSSVVSSGSALGYAASQGLGTAGGDGEFISSDEEVTAQGSPSDEEDEDEGPYVFRRKKDCNYHAPADSASWPWEEGVRSDKRFKFYQTSISNPHGPGYRRIGYARRRVGRGGRIILDRMSYTNEDDFWRSVGYTVMDSKSSSANSNKVNSNPSVGFASQTPEPNGFYPKLRGLVSNSLNVPASSNAYKEEQKCLHFRPKTPELRPENSLLATAEVVASDDDLEIEDCFQNPATEESAPALGPYLGAVVSKGELPLIFDTRHLLEDPVVYNDTAPLDAPSSNDLVLLDEQSSELSHAYYLLNCQNPGESELSRGWLGDSDFENPWLSSPCPSLLTDNMDLTEGMIVDAPPTDSSTSTDQSNSTKPKSEPPPSLPENRKRGPPRYNSNSRDDGNDSFLQPPPPADPPENRGAVVNEDPMDVEIVNVEEEIETVIASGELNFIVEHNMNNNSDSSNSEEKRRTSVDKDDKENNDRIPSIRDRGGGGGGGGGGGFVENGDSVNSTSSVDSSSLIEECVIVDNETSSRTPTNNNIINVNSSRSSSTFQLVVDSSGLGTVVGEGLETSNSLVAKGVGVVVGDSNNSSAPSNKPRTNGLQLVNMKNYGGSPEKFCHIVT</sequence>
<reference evidence="9" key="1">
    <citation type="submission" date="2021-06" db="EMBL/GenBank/DDBJ databases">
        <authorList>
            <person name="Hodson N. C."/>
            <person name="Mongue J. A."/>
            <person name="Jaron S. K."/>
        </authorList>
    </citation>
    <scope>NUCLEOTIDE SEQUENCE</scope>
</reference>
<organism evidence="9 10">
    <name type="scientific">Allacma fusca</name>
    <dbReference type="NCBI Taxonomy" id="39272"/>
    <lineage>
        <taxon>Eukaryota</taxon>
        <taxon>Metazoa</taxon>
        <taxon>Ecdysozoa</taxon>
        <taxon>Arthropoda</taxon>
        <taxon>Hexapoda</taxon>
        <taxon>Collembola</taxon>
        <taxon>Symphypleona</taxon>
        <taxon>Sminthuridae</taxon>
        <taxon>Allacma</taxon>
    </lineage>
</organism>
<evidence type="ECO:0000313" key="10">
    <source>
        <dbReference type="Proteomes" id="UP000708208"/>
    </source>
</evidence>
<keyword evidence="10" id="KW-1185">Reference proteome</keyword>
<keyword evidence="3 6" id="KW-0805">Transcription regulation</keyword>
<feature type="region of interest" description="Disordered" evidence="7">
    <location>
        <begin position="469"/>
        <end position="490"/>
    </location>
</feature>
<evidence type="ECO:0000256" key="2">
    <source>
        <dbReference type="ARBA" id="ARBA00008035"/>
    </source>
</evidence>
<feature type="compositionally biased region" description="Basic residues" evidence="7">
    <location>
        <begin position="312"/>
        <end position="325"/>
    </location>
</feature>
<feature type="compositionally biased region" description="Low complexity" evidence="7">
    <location>
        <begin position="326"/>
        <end position="336"/>
    </location>
</feature>
<feature type="region of interest" description="Disordered" evidence="7">
    <location>
        <begin position="774"/>
        <end position="835"/>
    </location>
</feature>
<proteinExistence type="inferred from homology"/>
<dbReference type="EMBL" id="CAJVCH010538582">
    <property type="protein sequence ID" value="CAG7826093.1"/>
    <property type="molecule type" value="Genomic_DNA"/>
</dbReference>
<feature type="region of interest" description="Disordered" evidence="7">
    <location>
        <begin position="352"/>
        <end position="380"/>
    </location>
</feature>
<dbReference type="PANTHER" id="PTHR14898">
    <property type="entry name" value="ENHANCER OF POLYCOMB"/>
    <property type="match status" value="1"/>
</dbReference>
<keyword evidence="4 6" id="KW-0804">Transcription</keyword>
<dbReference type="Proteomes" id="UP000708208">
    <property type="component" value="Unassembled WGS sequence"/>
</dbReference>
<dbReference type="InterPro" id="IPR024943">
    <property type="entry name" value="Enhancer_polycomb"/>
</dbReference>
<evidence type="ECO:0000256" key="4">
    <source>
        <dbReference type="ARBA" id="ARBA00023163"/>
    </source>
</evidence>
<dbReference type="GO" id="GO:0035267">
    <property type="term" value="C:NuA4 histone acetyltransferase complex"/>
    <property type="evidence" value="ECO:0007669"/>
    <property type="project" value="InterPro"/>
</dbReference>
<dbReference type="GO" id="GO:0006357">
    <property type="term" value="P:regulation of transcription by RNA polymerase II"/>
    <property type="evidence" value="ECO:0007669"/>
    <property type="project" value="InterPro"/>
</dbReference>
<feature type="domain" description="Enhancer of polycomb-like N-terminal" evidence="8">
    <location>
        <begin position="7"/>
        <end position="141"/>
    </location>
</feature>
<dbReference type="GO" id="GO:0005634">
    <property type="term" value="C:nucleus"/>
    <property type="evidence" value="ECO:0007669"/>
    <property type="project" value="UniProtKB-SubCell"/>
</dbReference>
<feature type="compositionally biased region" description="Low complexity" evidence="7">
    <location>
        <begin position="680"/>
        <end position="693"/>
    </location>
</feature>